<evidence type="ECO:0000256" key="2">
    <source>
        <dbReference type="ARBA" id="ARBA00022692"/>
    </source>
</evidence>
<dbReference type="AlphaFoldDB" id="A0A1H5ZGA6"/>
<evidence type="ECO:0000256" key="1">
    <source>
        <dbReference type="ARBA" id="ARBA00004141"/>
    </source>
</evidence>
<evidence type="ECO:0000313" key="8">
    <source>
        <dbReference type="Proteomes" id="UP000236723"/>
    </source>
</evidence>
<evidence type="ECO:0000313" key="7">
    <source>
        <dbReference type="EMBL" id="SEG35120.1"/>
    </source>
</evidence>
<organism evidence="7 8">
    <name type="scientific">Thermomonospora echinospora</name>
    <dbReference type="NCBI Taxonomy" id="1992"/>
    <lineage>
        <taxon>Bacteria</taxon>
        <taxon>Bacillati</taxon>
        <taxon>Actinomycetota</taxon>
        <taxon>Actinomycetes</taxon>
        <taxon>Streptosporangiales</taxon>
        <taxon>Thermomonosporaceae</taxon>
        <taxon>Thermomonospora</taxon>
    </lineage>
</organism>
<dbReference type="EMBL" id="FNVO01000004">
    <property type="protein sequence ID" value="SEG35120.1"/>
    <property type="molecule type" value="Genomic_DNA"/>
</dbReference>
<evidence type="ECO:0000256" key="4">
    <source>
        <dbReference type="ARBA" id="ARBA00023136"/>
    </source>
</evidence>
<comment type="subcellular location">
    <subcellularLocation>
        <location evidence="1">Membrane</location>
        <topology evidence="1">Multi-pass membrane protein</topology>
    </subcellularLocation>
</comment>
<evidence type="ECO:0000259" key="6">
    <source>
        <dbReference type="Pfam" id="PF13515"/>
    </source>
</evidence>
<evidence type="ECO:0000256" key="5">
    <source>
        <dbReference type="SAM" id="Phobius"/>
    </source>
</evidence>
<keyword evidence="8" id="KW-1185">Reference proteome</keyword>
<dbReference type="Pfam" id="PF13515">
    <property type="entry name" value="FUSC_2"/>
    <property type="match status" value="1"/>
</dbReference>
<keyword evidence="4 5" id="KW-0472">Membrane</keyword>
<accession>A0A1H5ZGA6</accession>
<feature type="transmembrane region" description="Helical" evidence="5">
    <location>
        <begin position="103"/>
        <end position="120"/>
    </location>
</feature>
<feature type="domain" description="Integral membrane bound transporter" evidence="6">
    <location>
        <begin position="43"/>
        <end position="162"/>
    </location>
</feature>
<feature type="transmembrane region" description="Helical" evidence="5">
    <location>
        <begin position="78"/>
        <end position="97"/>
    </location>
</feature>
<dbReference type="GO" id="GO:0016020">
    <property type="term" value="C:membrane"/>
    <property type="evidence" value="ECO:0007669"/>
    <property type="project" value="UniProtKB-SubCell"/>
</dbReference>
<keyword evidence="3 5" id="KW-1133">Transmembrane helix</keyword>
<proteinExistence type="predicted"/>
<evidence type="ECO:0000256" key="3">
    <source>
        <dbReference type="ARBA" id="ARBA00022989"/>
    </source>
</evidence>
<keyword evidence="2 5" id="KW-0812">Transmembrane</keyword>
<name>A0A1H5ZGA6_9ACTN</name>
<dbReference type="InterPro" id="IPR049453">
    <property type="entry name" value="Memb_transporter_dom"/>
</dbReference>
<reference evidence="8" key="1">
    <citation type="submission" date="2016-10" db="EMBL/GenBank/DDBJ databases">
        <authorList>
            <person name="Varghese N."/>
            <person name="Submissions S."/>
        </authorList>
    </citation>
    <scope>NUCLEOTIDE SEQUENCE [LARGE SCALE GENOMIC DNA]</scope>
    <source>
        <strain evidence="8">DSM 43163</strain>
    </source>
</reference>
<feature type="transmembrane region" description="Helical" evidence="5">
    <location>
        <begin position="31"/>
        <end position="48"/>
    </location>
</feature>
<protein>
    <submittedName>
        <fullName evidence="7">Uncharacterized membrane protein YgaE, UPF0421/DUF939 family</fullName>
    </submittedName>
</protein>
<sequence length="393" mass="42361">MARLGGADAHRWCSAAGRAVRGACGRVRENAWLVLQGTAAATLAWLIAKHLVHHHQPFFSPIAAVIGLNAARGGRGLNSVRLLVGVVVGIAVAELALYVGTGYRALAIAVFGSMTIAVMINAQRIVIGQAAAGAILTIALGYPEAGGQRLVDAFIGAGVALTFSQLLFPSEPIGLLRRAEAAALAGMADGLEQTAEALEHEDVEPVCRAIARLRDASDRLTDLGDARQRSRYIRHTLLWWRRAEVIARESAEAERLDLLGSSCFALGRTALAARADERAELAPLVRELAEAVRVLARAPGDHDVRRRAARGAMHILHRLSELSETYSLLTTGRTLVRMAATDVLLFAGVDRETAIGRKETDMENLDVRIPPATLWAALGSHRRFLPWRGRPRH</sequence>
<gene>
    <name evidence="7" type="ORF">SAMN04489712_104532</name>
</gene>
<dbReference type="Proteomes" id="UP000236723">
    <property type="component" value="Unassembled WGS sequence"/>
</dbReference>